<dbReference type="EMBL" id="AGFM01000088">
    <property type="protein sequence ID" value="EHJ58291.1"/>
    <property type="molecule type" value="Genomic_DNA"/>
</dbReference>
<feature type="domain" description="MgtC/SapB/SrpB/YhiD N-terminal" evidence="2">
    <location>
        <begin position="19"/>
        <end position="144"/>
    </location>
</feature>
<keyword evidence="5" id="KW-1185">Reference proteome</keyword>
<comment type="caution">
    <text evidence="4">The sequence shown here is derived from an EMBL/GenBank/DDBJ whole genome shotgun (WGS) entry which is preliminary data.</text>
</comment>
<evidence type="ECO:0000256" key="1">
    <source>
        <dbReference type="SAM" id="Phobius"/>
    </source>
</evidence>
<dbReference type="eggNOG" id="COG3174">
    <property type="taxonomic scope" value="Bacteria"/>
</dbReference>
<feature type="transmembrane region" description="Helical" evidence="1">
    <location>
        <begin position="71"/>
        <end position="89"/>
    </location>
</feature>
<feature type="transmembrane region" description="Helical" evidence="1">
    <location>
        <begin position="277"/>
        <end position="296"/>
    </location>
</feature>
<organism evidence="4 5">
    <name type="scientific">Novosphingobium pentaromativorans US6-1</name>
    <dbReference type="NCBI Taxonomy" id="1088721"/>
    <lineage>
        <taxon>Bacteria</taxon>
        <taxon>Pseudomonadati</taxon>
        <taxon>Pseudomonadota</taxon>
        <taxon>Alphaproteobacteria</taxon>
        <taxon>Sphingomonadales</taxon>
        <taxon>Sphingomonadaceae</taxon>
        <taxon>Novosphingobium</taxon>
    </lineage>
</organism>
<evidence type="ECO:0000313" key="4">
    <source>
        <dbReference type="EMBL" id="EHJ58291.1"/>
    </source>
</evidence>
<dbReference type="InterPro" id="IPR049177">
    <property type="entry name" value="MgtC_SapB_SrpB_YhiD_N"/>
</dbReference>
<reference evidence="4 5" key="1">
    <citation type="journal article" date="2012" name="J. Bacteriol.">
        <title>Genome sequence of benzo(a)pyrene-degrading bacterium Novosphingobium pentaromativorans US6-1.</title>
        <authorList>
            <person name="Luo Y.R."/>
            <person name="Kang S.G."/>
            <person name="Kim S.J."/>
            <person name="Kim M.R."/>
            <person name="Li N."/>
            <person name="Lee J.H."/>
            <person name="Kwon K.K."/>
        </authorList>
    </citation>
    <scope>NUCLEOTIDE SEQUENCE [LARGE SCALE GENOMIC DNA]</scope>
    <source>
        <strain evidence="4 5">US6-1</strain>
    </source>
</reference>
<evidence type="ECO:0000313" key="5">
    <source>
        <dbReference type="Proteomes" id="UP000004030"/>
    </source>
</evidence>
<evidence type="ECO:0000259" key="2">
    <source>
        <dbReference type="Pfam" id="PF02308"/>
    </source>
</evidence>
<accession>G6EK73</accession>
<feature type="transmembrane region" description="Helical" evidence="1">
    <location>
        <begin position="246"/>
        <end position="270"/>
    </location>
</feature>
<feature type="transmembrane region" description="Helical" evidence="1">
    <location>
        <begin position="47"/>
        <end position="65"/>
    </location>
</feature>
<feature type="transmembrane region" description="Helical" evidence="1">
    <location>
        <begin position="381"/>
        <end position="403"/>
    </location>
</feature>
<keyword evidence="1" id="KW-0472">Membrane</keyword>
<keyword evidence="1" id="KW-1133">Transmembrane helix</keyword>
<feature type="transmembrane region" description="Helical" evidence="1">
    <location>
        <begin position="346"/>
        <end position="369"/>
    </location>
</feature>
<feature type="transmembrane region" description="Helical" evidence="1">
    <location>
        <begin position="316"/>
        <end position="339"/>
    </location>
</feature>
<sequence>MADLVTAQSTGAMVQLGYLGLALALGLLIGVERGWAYREAQAGSRIAGIRTFGLIALAGGLAGLVGSTVHIALAAILIAAVAALVVIGYRQSLANAPNVSATMAIVMLLTLCIGLLATIGQPIMASVTAAVVTLVLSFRRQLHGWLGRLSEIEVQAIARFALIAFAILPLLPDRAMGPYEAWNPQQLWMMVVLVSGLSFVGYVASKRFGPSRGTIVTAAAGAMVSSTAVTASLATRLRANDEAPGILIAGIAVSSAVMFLRVLLMVAVLAPFALRSLTLIIGPAALISLIATWWSLRTVAKPQSTEEKQFVLRNPFDLGPALILVALVMILSLIARWVLARFGDAGLATVLAISGMVDVDSAIITMGGLPPSSLAPVTAGLILAAPVLLNTLLKAGIAIGIAGTRRGLPAALPLLLSMAGALLMLPLLLIDMRLPL</sequence>
<keyword evidence="1" id="KW-0812">Transmembrane</keyword>
<dbReference type="RefSeq" id="WP_007015651.1">
    <property type="nucleotide sequence ID" value="NZ_CP009293.1"/>
</dbReference>
<dbReference type="OrthoDB" id="9813718at2"/>
<protein>
    <submittedName>
        <fullName evidence="4">Membrane protein-like protein</fullName>
    </submittedName>
</protein>
<feature type="transmembrane region" description="Helical" evidence="1">
    <location>
        <begin position="96"/>
        <end position="117"/>
    </location>
</feature>
<dbReference type="PANTHER" id="PTHR39084">
    <property type="entry name" value="MEMBRANE PROTEIN-RELATED"/>
    <property type="match status" value="1"/>
</dbReference>
<gene>
    <name evidence="4" type="ORF">NSU_4744</name>
</gene>
<feature type="transmembrane region" description="Helical" evidence="1">
    <location>
        <begin position="410"/>
        <end position="430"/>
    </location>
</feature>
<dbReference type="Proteomes" id="UP000004030">
    <property type="component" value="Unassembled WGS sequence"/>
</dbReference>
<dbReference type="AlphaFoldDB" id="G6EK73"/>
<feature type="transmembrane region" description="Helical" evidence="1">
    <location>
        <begin position="123"/>
        <end position="142"/>
    </location>
</feature>
<name>G6EK73_9SPHN</name>
<feature type="transmembrane region" description="Helical" evidence="1">
    <location>
        <begin position="215"/>
        <end position="234"/>
    </location>
</feature>
<dbReference type="PATRIC" id="fig|1088721.3.peg.4659"/>
<feature type="domain" description="DUF4010" evidence="3">
    <location>
        <begin position="192"/>
        <end position="400"/>
    </location>
</feature>
<dbReference type="Pfam" id="PF02308">
    <property type="entry name" value="MgtC"/>
    <property type="match status" value="1"/>
</dbReference>
<feature type="transmembrane region" description="Helical" evidence="1">
    <location>
        <begin position="154"/>
        <end position="171"/>
    </location>
</feature>
<feature type="transmembrane region" description="Helical" evidence="1">
    <location>
        <begin position="12"/>
        <end position="35"/>
    </location>
</feature>
<evidence type="ECO:0000259" key="3">
    <source>
        <dbReference type="Pfam" id="PF13194"/>
    </source>
</evidence>
<dbReference type="PANTHER" id="PTHR39084:SF1">
    <property type="entry name" value="DUF4010 DOMAIN-CONTAINING PROTEIN"/>
    <property type="match status" value="1"/>
</dbReference>
<dbReference type="InterPro" id="IPR025105">
    <property type="entry name" value="DUF4010"/>
</dbReference>
<dbReference type="Pfam" id="PF13194">
    <property type="entry name" value="DUF4010"/>
    <property type="match status" value="1"/>
</dbReference>
<feature type="transmembrane region" description="Helical" evidence="1">
    <location>
        <begin position="186"/>
        <end position="203"/>
    </location>
</feature>
<proteinExistence type="predicted"/>